<dbReference type="InterPro" id="IPR040243">
    <property type="entry name" value="Steroid_recept_RNA_1"/>
</dbReference>
<dbReference type="PANTHER" id="PTHR18834">
    <property type="entry name" value="STEROID RECEPTOR RNA ACTIVATOR 1"/>
    <property type="match status" value="1"/>
</dbReference>
<dbReference type="Pfam" id="PF07304">
    <property type="entry name" value="SRA1"/>
    <property type="match status" value="1"/>
</dbReference>
<name>A0AA39FIE4_9HYME</name>
<protein>
    <recommendedName>
        <fullName evidence="2">SRA1/Sec31 domain-containing protein</fullName>
    </recommendedName>
</protein>
<organism evidence="3 4">
    <name type="scientific">Microctonus aethiopoides</name>
    <dbReference type="NCBI Taxonomy" id="144406"/>
    <lineage>
        <taxon>Eukaryota</taxon>
        <taxon>Metazoa</taxon>
        <taxon>Ecdysozoa</taxon>
        <taxon>Arthropoda</taxon>
        <taxon>Hexapoda</taxon>
        <taxon>Insecta</taxon>
        <taxon>Pterygota</taxon>
        <taxon>Neoptera</taxon>
        <taxon>Endopterygota</taxon>
        <taxon>Hymenoptera</taxon>
        <taxon>Apocrita</taxon>
        <taxon>Ichneumonoidea</taxon>
        <taxon>Braconidae</taxon>
        <taxon>Euphorinae</taxon>
        <taxon>Microctonus</taxon>
    </lineage>
</organism>
<gene>
    <name evidence="3" type="ORF">PV328_010673</name>
</gene>
<feature type="domain" description="SRA1/Sec31" evidence="2">
    <location>
        <begin position="87"/>
        <end position="223"/>
    </location>
</feature>
<keyword evidence="4" id="KW-1185">Reference proteome</keyword>
<dbReference type="Proteomes" id="UP001168990">
    <property type="component" value="Unassembled WGS sequence"/>
</dbReference>
<dbReference type="GO" id="GO:0005634">
    <property type="term" value="C:nucleus"/>
    <property type="evidence" value="ECO:0007669"/>
    <property type="project" value="TreeGrafter"/>
</dbReference>
<proteinExistence type="predicted"/>
<evidence type="ECO:0000259" key="2">
    <source>
        <dbReference type="Pfam" id="PF07304"/>
    </source>
</evidence>
<dbReference type="AlphaFoldDB" id="A0AA39FIE4"/>
<reference evidence="3" key="2">
    <citation type="submission" date="2023-03" db="EMBL/GenBank/DDBJ databases">
        <authorList>
            <person name="Inwood S.N."/>
            <person name="Skelly J.G."/>
            <person name="Guhlin J."/>
            <person name="Harrop T.W.R."/>
            <person name="Goldson S.G."/>
            <person name="Dearden P.K."/>
        </authorList>
    </citation>
    <scope>NUCLEOTIDE SEQUENCE</scope>
    <source>
        <strain evidence="3">Irish</strain>
        <tissue evidence="3">Whole body</tissue>
    </source>
</reference>
<feature type="region of interest" description="Disordered" evidence="1">
    <location>
        <begin position="1"/>
        <end position="47"/>
    </location>
</feature>
<evidence type="ECO:0000256" key="1">
    <source>
        <dbReference type="SAM" id="MobiDB-lite"/>
    </source>
</evidence>
<dbReference type="Gene3D" id="1.20.940.10">
    <property type="entry name" value="Functional domain of the splicing factor Prp18"/>
    <property type="match status" value="1"/>
</dbReference>
<dbReference type="GO" id="GO:0003713">
    <property type="term" value="F:transcription coactivator activity"/>
    <property type="evidence" value="ECO:0007669"/>
    <property type="project" value="InterPro"/>
</dbReference>
<dbReference type="GO" id="GO:0006357">
    <property type="term" value="P:regulation of transcription by RNA polymerase II"/>
    <property type="evidence" value="ECO:0007669"/>
    <property type="project" value="InterPro"/>
</dbReference>
<reference evidence="3" key="1">
    <citation type="journal article" date="2023" name="bioRxiv">
        <title>Scaffold-level genome assemblies of two parasitoid biocontrol wasps reveal the parthenogenesis mechanism and an associated novel virus.</title>
        <authorList>
            <person name="Inwood S."/>
            <person name="Skelly J."/>
            <person name="Guhlin J."/>
            <person name="Harrop T."/>
            <person name="Goldson S."/>
            <person name="Dearden P."/>
        </authorList>
    </citation>
    <scope>NUCLEOTIDE SEQUENCE</scope>
    <source>
        <strain evidence="3">Irish</strain>
        <tissue evidence="3">Whole body</tissue>
    </source>
</reference>
<comment type="caution">
    <text evidence="3">The sequence shown here is derived from an EMBL/GenBank/DDBJ whole genome shotgun (WGS) entry which is preliminary data.</text>
</comment>
<accession>A0AA39FIE4</accession>
<sequence length="243" mass="27412">MMENKISEEQIVSTQKHLDSSHDPGWNDPPKWAFSPAPNASSSGTPTRRLLNKRVAFPLNSTCLSGNKPAQSTNLPPLPSSINIKTTTAPHAPLFSPTTVYTVENSSSSSNKIIDKDQALNDTFENLNYIINDVLKNDDKIDEIQKRLGIMKSMWNDNKLNNEIHEKVYELSQALRLNDIDTADKIHMLLMMNHGTLCNTWISAIRHLILIIKRKINEEKIETKGEISDKSEPLLLMNHTESN</sequence>
<dbReference type="InterPro" id="IPR009917">
    <property type="entry name" value="SRA1/Sec31"/>
</dbReference>
<evidence type="ECO:0000313" key="3">
    <source>
        <dbReference type="EMBL" id="KAK0170068.1"/>
    </source>
</evidence>
<dbReference type="EMBL" id="JAQQBS010000004">
    <property type="protein sequence ID" value="KAK0170068.1"/>
    <property type="molecule type" value="Genomic_DNA"/>
</dbReference>
<evidence type="ECO:0000313" key="4">
    <source>
        <dbReference type="Proteomes" id="UP001168990"/>
    </source>
</evidence>
<dbReference type="PANTHER" id="PTHR18834:SF2">
    <property type="entry name" value="STEROID RECEPTOR RNA ACTIVATOR 1"/>
    <property type="match status" value="1"/>
</dbReference>